<dbReference type="eggNOG" id="COG3146">
    <property type="taxonomic scope" value="Bacteria"/>
</dbReference>
<dbReference type="HOGENOM" id="CLU_036032_1_0_3"/>
<dbReference type="PANTHER" id="PTHR47017:SF1">
    <property type="entry name" value="ACYL-COA"/>
    <property type="match status" value="1"/>
</dbReference>
<name>Q10W29_TRIEI</name>
<reference evidence="1" key="1">
    <citation type="submission" date="2006-06" db="EMBL/GenBank/DDBJ databases">
        <title>Complete sequence of Trichodesmium erythraeum IMS101.</title>
        <authorList>
            <consortium name="US DOE Joint Genome Institute"/>
            <person name="Copeland A."/>
            <person name="Lucas S."/>
            <person name="Lapidus A."/>
            <person name="Barry K."/>
            <person name="Detter J.C."/>
            <person name="Glavina del Rio T."/>
            <person name="Hammon N."/>
            <person name="Israni S."/>
            <person name="Dalin E."/>
            <person name="Tice H."/>
            <person name="Pitluck S."/>
            <person name="Kiss H."/>
            <person name="Munk A.C."/>
            <person name="Brettin T."/>
            <person name="Bruce D."/>
            <person name="Han C."/>
            <person name="Tapia R."/>
            <person name="Gilna P."/>
            <person name="Schmutz J."/>
            <person name="Larimer F."/>
            <person name="Land M."/>
            <person name="Hauser L."/>
            <person name="Kyrpides N."/>
            <person name="Kim E."/>
            <person name="Richardson P."/>
        </authorList>
    </citation>
    <scope>NUCLEOTIDE SEQUENCE [LARGE SCALE GENOMIC DNA]</scope>
    <source>
        <strain evidence="1">IMS101</strain>
    </source>
</reference>
<dbReference type="STRING" id="203124.Tery_4569"/>
<dbReference type="Gene3D" id="3.40.630.30">
    <property type="match status" value="1"/>
</dbReference>
<dbReference type="PANTHER" id="PTHR47017">
    <property type="entry name" value="ACYL-COA"/>
    <property type="match status" value="1"/>
</dbReference>
<organism evidence="1">
    <name type="scientific">Trichodesmium erythraeum (strain IMS101)</name>
    <dbReference type="NCBI Taxonomy" id="203124"/>
    <lineage>
        <taxon>Bacteria</taxon>
        <taxon>Bacillati</taxon>
        <taxon>Cyanobacteriota</taxon>
        <taxon>Cyanophyceae</taxon>
        <taxon>Oscillatoriophycideae</taxon>
        <taxon>Oscillatoriales</taxon>
        <taxon>Microcoleaceae</taxon>
        <taxon>Trichodesmium</taxon>
    </lineage>
</organism>
<sequence length="403" mass="47213">MIQQPKPQYSIAWISKIAEVPKPEWDALAQPLKTPFLEWDWLHNMEKSGSVGGRSGWLPQHLTVWRDRQLIAAAPLYLKGHSQGEFVFDHQWAEISYRLGIEYYPKLLGMSPFTPAEGYRFLIASGEDEDEITAMMVSEIDYFCDRHNISGCHFLYVDPEWHPIIKRNGFTNWLHHSYIWQNQGYQTFDDYLKVFNANQRRNIKRERKAVGKAGLQMQTLTGDEISKALCSKMYNFYESTCDKFGWWGSKYLTRRFFEQLHHNFRHRVLFVAGYSEENDRFPVGMSFCITKGDRLYGRYWGSNYEIDCLHFDACYYTPIEWAIQNGIKSFDPGAGGRHKKRRGFPATPNHSMHRFYHNRLSKIFLSYIGQVNEMEQLEMERINEDLPFIQGVGNLEEKSGGAS</sequence>
<dbReference type="InterPro" id="IPR016181">
    <property type="entry name" value="Acyl_CoA_acyltransferase"/>
</dbReference>
<dbReference type="AlphaFoldDB" id="Q10W29"/>
<dbReference type="SUPFAM" id="SSF55729">
    <property type="entry name" value="Acyl-CoA N-acyltransferases (Nat)"/>
    <property type="match status" value="1"/>
</dbReference>
<dbReference type="EMBL" id="CP000393">
    <property type="protein sequence ID" value="ABG53545.1"/>
    <property type="molecule type" value="Genomic_DNA"/>
</dbReference>
<evidence type="ECO:0008006" key="2">
    <source>
        <dbReference type="Google" id="ProtNLM"/>
    </source>
</evidence>
<dbReference type="InterPro" id="IPR007434">
    <property type="entry name" value="FemAB-like"/>
</dbReference>
<dbReference type="Pfam" id="PF04339">
    <property type="entry name" value="FemAB_like"/>
    <property type="match status" value="1"/>
</dbReference>
<gene>
    <name evidence="1" type="ordered locus">Tery_4569</name>
</gene>
<proteinExistence type="predicted"/>
<accession>Q10W29</accession>
<dbReference type="RefSeq" id="WP_011613862.1">
    <property type="nucleotide sequence ID" value="NC_008312.1"/>
</dbReference>
<protein>
    <recommendedName>
        <fullName evidence="2">N-acetyltransferase</fullName>
    </recommendedName>
</protein>
<dbReference type="OrthoDB" id="9776898at2"/>
<evidence type="ECO:0000313" key="1">
    <source>
        <dbReference type="EMBL" id="ABG53545.1"/>
    </source>
</evidence>
<dbReference type="KEGG" id="ter:Tery_4569"/>